<sequence length="147" mass="16717">MGVAFKEINFSRLVDKLSPCCLSENECGVCQRETCLVGYGTECIKNCMINKVTYVVGGYDNIPIADTRIYDKEYIMDGVVDILKTCKSCKENHFENCIVNILRSCYEVILLGEEKDYKGSAFVYLNELKETNPEIADILFKKYMAKS</sequence>
<dbReference type="AlphaFoldDB" id="A0A644Y849"/>
<gene>
    <name evidence="1" type="ORF">SDC9_71221</name>
</gene>
<proteinExistence type="predicted"/>
<protein>
    <submittedName>
        <fullName evidence="1">Uncharacterized protein</fullName>
    </submittedName>
</protein>
<name>A0A644Y849_9ZZZZ</name>
<comment type="caution">
    <text evidence="1">The sequence shown here is derived from an EMBL/GenBank/DDBJ whole genome shotgun (WGS) entry which is preliminary data.</text>
</comment>
<accession>A0A644Y849</accession>
<organism evidence="1">
    <name type="scientific">bioreactor metagenome</name>
    <dbReference type="NCBI Taxonomy" id="1076179"/>
    <lineage>
        <taxon>unclassified sequences</taxon>
        <taxon>metagenomes</taxon>
        <taxon>ecological metagenomes</taxon>
    </lineage>
</organism>
<dbReference type="EMBL" id="VSSQ01004331">
    <property type="protein sequence ID" value="MPM24736.1"/>
    <property type="molecule type" value="Genomic_DNA"/>
</dbReference>
<reference evidence="1" key="1">
    <citation type="submission" date="2019-08" db="EMBL/GenBank/DDBJ databases">
        <authorList>
            <person name="Kucharzyk K."/>
            <person name="Murdoch R.W."/>
            <person name="Higgins S."/>
            <person name="Loffler F."/>
        </authorList>
    </citation>
    <scope>NUCLEOTIDE SEQUENCE</scope>
</reference>
<evidence type="ECO:0000313" key="1">
    <source>
        <dbReference type="EMBL" id="MPM24736.1"/>
    </source>
</evidence>